<reference evidence="1" key="1">
    <citation type="journal article" date="2019" name="Sci. Rep.">
        <title>Draft genome of Tanacetum cinerariifolium, the natural source of mosquito coil.</title>
        <authorList>
            <person name="Yamashiro T."/>
            <person name="Shiraishi A."/>
            <person name="Satake H."/>
            <person name="Nakayama K."/>
        </authorList>
    </citation>
    <scope>NUCLEOTIDE SEQUENCE</scope>
</reference>
<gene>
    <name evidence="1" type="ORF">Tci_931265</name>
</gene>
<dbReference type="EMBL" id="BKCJ011863217">
    <property type="protein sequence ID" value="GFD59296.1"/>
    <property type="molecule type" value="Genomic_DNA"/>
</dbReference>
<name>A0A699XN68_TANCI</name>
<protein>
    <submittedName>
        <fullName evidence="1">Uncharacterized protein</fullName>
    </submittedName>
</protein>
<proteinExistence type="predicted"/>
<sequence>GRGGLPSMLHHLNVGREGVEVVAVGVAQHGAQLVHGGGGEASRGRVGEAGGQLLSREQGGRLLAGEHHRGQAVAVG</sequence>
<dbReference type="AlphaFoldDB" id="A0A699XN68"/>
<feature type="non-terminal residue" evidence="1">
    <location>
        <position position="1"/>
    </location>
</feature>
<organism evidence="1">
    <name type="scientific">Tanacetum cinerariifolium</name>
    <name type="common">Dalmatian daisy</name>
    <name type="synonym">Chrysanthemum cinerariifolium</name>
    <dbReference type="NCBI Taxonomy" id="118510"/>
    <lineage>
        <taxon>Eukaryota</taxon>
        <taxon>Viridiplantae</taxon>
        <taxon>Streptophyta</taxon>
        <taxon>Embryophyta</taxon>
        <taxon>Tracheophyta</taxon>
        <taxon>Spermatophyta</taxon>
        <taxon>Magnoliopsida</taxon>
        <taxon>eudicotyledons</taxon>
        <taxon>Gunneridae</taxon>
        <taxon>Pentapetalae</taxon>
        <taxon>asterids</taxon>
        <taxon>campanulids</taxon>
        <taxon>Asterales</taxon>
        <taxon>Asteraceae</taxon>
        <taxon>Asteroideae</taxon>
        <taxon>Anthemideae</taxon>
        <taxon>Anthemidinae</taxon>
        <taxon>Tanacetum</taxon>
    </lineage>
</organism>
<accession>A0A699XN68</accession>
<evidence type="ECO:0000313" key="1">
    <source>
        <dbReference type="EMBL" id="GFD59296.1"/>
    </source>
</evidence>
<comment type="caution">
    <text evidence="1">The sequence shown here is derived from an EMBL/GenBank/DDBJ whole genome shotgun (WGS) entry which is preliminary data.</text>
</comment>